<organism evidence="1 2">
    <name type="scientific">Hypericibacter terrae</name>
    <dbReference type="NCBI Taxonomy" id="2602015"/>
    <lineage>
        <taxon>Bacteria</taxon>
        <taxon>Pseudomonadati</taxon>
        <taxon>Pseudomonadota</taxon>
        <taxon>Alphaproteobacteria</taxon>
        <taxon>Rhodospirillales</taxon>
        <taxon>Dongiaceae</taxon>
        <taxon>Hypericibacter</taxon>
    </lineage>
</organism>
<name>A0A5J6MQ33_9PROT</name>
<keyword evidence="2" id="KW-1185">Reference proteome</keyword>
<gene>
    <name evidence="1" type="ORF">FRZ44_49430</name>
</gene>
<accession>A0A5J6MQ33</accession>
<reference evidence="1 2" key="1">
    <citation type="submission" date="2019-08" db="EMBL/GenBank/DDBJ databases">
        <title>Hyperibacter terrae gen. nov., sp. nov. and Hyperibacter viscosus sp. nov., two new members in the family Rhodospirillaceae isolated from the rhizosphere of Hypericum perforatum.</title>
        <authorList>
            <person name="Noviana Z."/>
        </authorList>
    </citation>
    <scope>NUCLEOTIDE SEQUENCE [LARGE SCALE GENOMIC DNA]</scope>
    <source>
        <strain evidence="1 2">R5913</strain>
    </source>
</reference>
<dbReference type="EMBL" id="CP042906">
    <property type="protein sequence ID" value="QEX19628.1"/>
    <property type="molecule type" value="Genomic_DNA"/>
</dbReference>
<proteinExistence type="predicted"/>
<dbReference type="KEGG" id="htq:FRZ44_49430"/>
<dbReference type="AlphaFoldDB" id="A0A5J6MQ33"/>
<evidence type="ECO:0008006" key="3">
    <source>
        <dbReference type="Google" id="ProtNLM"/>
    </source>
</evidence>
<evidence type="ECO:0000313" key="1">
    <source>
        <dbReference type="EMBL" id="QEX19628.1"/>
    </source>
</evidence>
<sequence length="372" mass="42171">MALSSDVAKHNARRGVWTVSRRVTIYYPIEEIAVIWPPIASQNAKLVSVIHECSELIPVESPGYHPAKLRIRAVLRPASEHVVKFQKESPSRFLANAVIWLRFSTKAVPTRDAPPIERSDGTLEEWPLDERRKLFETLFAESCERAIQLFVVAMNIARPGVFKLGAGICLMDDHPVLRMEPILHEIDVVFREAIERGWPDFIELDPVKTWKWASRHAGFLEGTSQTPIGRALNAYSYFFGETFSGGEIEELVWSLIGLEALYARNEDSIVNQIVGKCALLIPGAEKYQKQIKDLYNFRSRLLHGQRNIPNKFNAGDATSEIDKVQSDYYIMQFLGAAILVASLQYLVRHDLNSLDFSYRLAQGIASQESRTK</sequence>
<dbReference type="Proteomes" id="UP000326202">
    <property type="component" value="Chromosome"/>
</dbReference>
<evidence type="ECO:0000313" key="2">
    <source>
        <dbReference type="Proteomes" id="UP000326202"/>
    </source>
</evidence>
<protein>
    <recommendedName>
        <fullName evidence="3">Apea-like HEPN domain-containing protein</fullName>
    </recommendedName>
</protein>